<evidence type="ECO:0000256" key="9">
    <source>
        <dbReference type="ARBA" id="ARBA00030757"/>
    </source>
</evidence>
<organism evidence="12">
    <name type="scientific">Thermosporothrix sp. COM3</name>
    <dbReference type="NCBI Taxonomy" id="2490863"/>
    <lineage>
        <taxon>Bacteria</taxon>
        <taxon>Bacillati</taxon>
        <taxon>Chloroflexota</taxon>
        <taxon>Ktedonobacteria</taxon>
        <taxon>Ktedonobacterales</taxon>
        <taxon>Thermosporotrichaceae</taxon>
        <taxon>Thermosporothrix</taxon>
    </lineage>
</organism>
<evidence type="ECO:0000256" key="6">
    <source>
        <dbReference type="ARBA" id="ARBA00022603"/>
    </source>
</evidence>
<dbReference type="GO" id="GO:0004719">
    <property type="term" value="F:protein-L-isoaspartate (D-aspartate) O-methyltransferase activity"/>
    <property type="evidence" value="ECO:0007669"/>
    <property type="project" value="UniProtKB-EC"/>
</dbReference>
<sequence length="385" mass="43586">MTQANSEPYRQALVSSMQTRGSVRSDTIIQAFLRIPREAFVPFFYQRRPASRKLEWERLDSSHEQYLELIYRDEPLVTRVDERGWPISSSSQPSVMALMLEALDLKSGQHVLEIGTGTGYNAALLATITGQPEHVTTVDINPQITAHAQRALHTVIGPGVHVFLGDGIFGYDAKGPYERIIATASAPTIPSAWLHQLAPGGKLVMDLQGSLASSLLVLEKQGQSVNGMLFDTPLYFMPLISDHIAHPSAHIDYARYLRQPCREAAHLEKEHPFPLLLQQDAFRWFLQWNIPGCQIRERELSGKQEKHIFLIDSRRQTILRFLQEERGWQVSVYGPQPLWTDVQHLYEQWKQAGKPEKRSDYAVQIQGKSIILSTAHLIIPLAENA</sequence>
<evidence type="ECO:0000256" key="11">
    <source>
        <dbReference type="ARBA" id="ARBA00031350"/>
    </source>
</evidence>
<dbReference type="EC" id="2.1.1.77" evidence="3"/>
<dbReference type="CDD" id="cd02440">
    <property type="entry name" value="AdoMet_MTases"/>
    <property type="match status" value="1"/>
</dbReference>
<proteinExistence type="inferred from homology"/>
<dbReference type="InterPro" id="IPR000682">
    <property type="entry name" value="PCMT"/>
</dbReference>
<keyword evidence="5" id="KW-0963">Cytoplasm</keyword>
<dbReference type="EMBL" id="AP019376">
    <property type="protein sequence ID" value="BBH91713.1"/>
    <property type="molecule type" value="Genomic_DNA"/>
</dbReference>
<evidence type="ECO:0000256" key="2">
    <source>
        <dbReference type="ARBA" id="ARBA00005369"/>
    </source>
</evidence>
<dbReference type="Gene3D" id="3.40.50.150">
    <property type="entry name" value="Vaccinia Virus protein VP39"/>
    <property type="match status" value="1"/>
</dbReference>
<evidence type="ECO:0000313" key="12">
    <source>
        <dbReference type="EMBL" id="BBH91713.1"/>
    </source>
</evidence>
<dbReference type="PROSITE" id="PS01279">
    <property type="entry name" value="PCMT"/>
    <property type="match status" value="1"/>
</dbReference>
<dbReference type="AlphaFoldDB" id="A0A455STF9"/>
<keyword evidence="6" id="KW-0489">Methyltransferase</keyword>
<keyword evidence="7" id="KW-0808">Transferase</keyword>
<evidence type="ECO:0000256" key="4">
    <source>
        <dbReference type="ARBA" id="ARBA00013346"/>
    </source>
</evidence>
<reference evidence="12" key="1">
    <citation type="submission" date="2018-12" db="EMBL/GenBank/DDBJ databases">
        <title>Novel natural products biosynthetic potential of the class Ktedonobacteria.</title>
        <authorList>
            <person name="Zheng Y."/>
            <person name="Saitou A."/>
            <person name="Wang C.M."/>
            <person name="Toyoda A."/>
            <person name="Minakuchi Y."/>
            <person name="Sekiguchi Y."/>
            <person name="Ueda K."/>
            <person name="Takano H."/>
            <person name="Sakai Y."/>
            <person name="Yokota A."/>
            <person name="Yabe S."/>
        </authorList>
    </citation>
    <scope>NUCLEOTIDE SEQUENCE</scope>
    <source>
        <strain evidence="12">COM3</strain>
    </source>
</reference>
<dbReference type="GO" id="GO:0005737">
    <property type="term" value="C:cytoplasm"/>
    <property type="evidence" value="ECO:0007669"/>
    <property type="project" value="UniProtKB-SubCell"/>
</dbReference>
<evidence type="ECO:0000256" key="8">
    <source>
        <dbReference type="ARBA" id="ARBA00022691"/>
    </source>
</evidence>
<evidence type="ECO:0000256" key="1">
    <source>
        <dbReference type="ARBA" id="ARBA00004496"/>
    </source>
</evidence>
<accession>A0A455STF9</accession>
<comment type="subcellular location">
    <subcellularLocation>
        <location evidence="1">Cytoplasm</location>
    </subcellularLocation>
</comment>
<evidence type="ECO:0000256" key="3">
    <source>
        <dbReference type="ARBA" id="ARBA00011890"/>
    </source>
</evidence>
<dbReference type="SUPFAM" id="SSF53335">
    <property type="entry name" value="S-adenosyl-L-methionine-dependent methyltransferases"/>
    <property type="match status" value="1"/>
</dbReference>
<dbReference type="GO" id="GO:0032259">
    <property type="term" value="P:methylation"/>
    <property type="evidence" value="ECO:0007669"/>
    <property type="project" value="UniProtKB-KW"/>
</dbReference>
<keyword evidence="8" id="KW-0949">S-adenosyl-L-methionine</keyword>
<name>A0A455STF9_9CHLR</name>
<dbReference type="Pfam" id="PF01135">
    <property type="entry name" value="PCMT"/>
    <property type="match status" value="1"/>
</dbReference>
<evidence type="ECO:0000256" key="10">
    <source>
        <dbReference type="ARBA" id="ARBA00031323"/>
    </source>
</evidence>
<evidence type="ECO:0000256" key="5">
    <source>
        <dbReference type="ARBA" id="ARBA00022490"/>
    </source>
</evidence>
<protein>
    <recommendedName>
        <fullName evidence="4">Protein-L-isoaspartate O-methyltransferase</fullName>
        <ecNumber evidence="3">2.1.1.77</ecNumber>
    </recommendedName>
    <alternativeName>
        <fullName evidence="11">L-isoaspartyl protein carboxyl methyltransferase</fullName>
    </alternativeName>
    <alternativeName>
        <fullName evidence="9">Protein L-isoaspartyl methyltransferase</fullName>
    </alternativeName>
    <alternativeName>
        <fullName evidence="10">Protein-beta-aspartate methyltransferase</fullName>
    </alternativeName>
</protein>
<gene>
    <name evidence="12" type="ORF">KTC_64640</name>
</gene>
<comment type="similarity">
    <text evidence="2">Belongs to the methyltransferase superfamily. L-isoaspartyl/D-aspartyl protein methyltransferase family.</text>
</comment>
<dbReference type="InterPro" id="IPR029063">
    <property type="entry name" value="SAM-dependent_MTases_sf"/>
</dbReference>
<evidence type="ECO:0000256" key="7">
    <source>
        <dbReference type="ARBA" id="ARBA00022679"/>
    </source>
</evidence>
<dbReference type="PANTHER" id="PTHR11579">
    <property type="entry name" value="PROTEIN-L-ISOASPARTATE O-METHYLTRANSFERASE"/>
    <property type="match status" value="1"/>
</dbReference>
<dbReference type="PANTHER" id="PTHR11579:SF0">
    <property type="entry name" value="PROTEIN-L-ISOASPARTATE(D-ASPARTATE) O-METHYLTRANSFERASE"/>
    <property type="match status" value="1"/>
</dbReference>